<feature type="transmembrane region" description="Helical" evidence="1">
    <location>
        <begin position="226"/>
        <end position="245"/>
    </location>
</feature>
<keyword evidence="1" id="KW-1133">Transmembrane helix</keyword>
<evidence type="ECO:0000256" key="1">
    <source>
        <dbReference type="SAM" id="Phobius"/>
    </source>
</evidence>
<feature type="transmembrane region" description="Helical" evidence="1">
    <location>
        <begin position="100"/>
        <end position="119"/>
    </location>
</feature>
<gene>
    <name evidence="2" type="ORF">ODALV1_LOCUS28544</name>
</gene>
<keyword evidence="3" id="KW-1185">Reference proteome</keyword>
<dbReference type="EMBL" id="CAXLJM020000144">
    <property type="protein sequence ID" value="CAL8141041.1"/>
    <property type="molecule type" value="Genomic_DNA"/>
</dbReference>
<evidence type="ECO:0008006" key="4">
    <source>
        <dbReference type="Google" id="ProtNLM"/>
    </source>
</evidence>
<feature type="transmembrane region" description="Helical" evidence="1">
    <location>
        <begin position="307"/>
        <end position="327"/>
    </location>
</feature>
<proteinExistence type="predicted"/>
<feature type="transmembrane region" description="Helical" evidence="1">
    <location>
        <begin position="266"/>
        <end position="295"/>
    </location>
</feature>
<comment type="caution">
    <text evidence="2">The sequence shown here is derived from an EMBL/GenBank/DDBJ whole genome shotgun (WGS) entry which is preliminary data.</text>
</comment>
<dbReference type="Proteomes" id="UP001642540">
    <property type="component" value="Unassembled WGS sequence"/>
</dbReference>
<accession>A0ABP1S1P5</accession>
<sequence>MLDYSENTILTPLVRTAVNVHKRVFFYLYPHLFEHQIDEDAGIFKIIRAKWSWKLIPFVLSVTIFTTILGLGCSFYVCATHFLGMREGRHKLELDNLLEIEFLAALGCLEVSSLMILAMKPLIMTCFHEVFHLERRCSAYLQNRRREPENIPKDWIGPALIFVTIWMAVSGPFGVVFALAVHGDPFYYVAEEILPDPHYRSMTLIILTPIIRYILSFFCVMEFIRIGVHGMFFGLLIVSVVHNLLEKIPKIESNAQSFRIYFQMKVIFAVASGMINTVAFYLVIVGQIMTVLVLWGTIRLNGIVLPLVSYFFLSVSLLFLGLAVVLLRAPALITLKTATYLKDKCIVNPRLKYHQSIQIRCGSFFVFKHSTVMSYFNNIANNLTTAVLLVQP</sequence>
<feature type="transmembrane region" description="Helical" evidence="1">
    <location>
        <begin position="155"/>
        <end position="181"/>
    </location>
</feature>
<reference evidence="2 3" key="1">
    <citation type="submission" date="2024-08" db="EMBL/GenBank/DDBJ databases">
        <authorList>
            <person name="Cucini C."/>
            <person name="Frati F."/>
        </authorList>
    </citation>
    <scope>NUCLEOTIDE SEQUENCE [LARGE SCALE GENOMIC DNA]</scope>
</reference>
<feature type="transmembrane region" description="Helical" evidence="1">
    <location>
        <begin position="55"/>
        <end position="79"/>
    </location>
</feature>
<organism evidence="2 3">
    <name type="scientific">Orchesella dallaii</name>
    <dbReference type="NCBI Taxonomy" id="48710"/>
    <lineage>
        <taxon>Eukaryota</taxon>
        <taxon>Metazoa</taxon>
        <taxon>Ecdysozoa</taxon>
        <taxon>Arthropoda</taxon>
        <taxon>Hexapoda</taxon>
        <taxon>Collembola</taxon>
        <taxon>Entomobryomorpha</taxon>
        <taxon>Entomobryoidea</taxon>
        <taxon>Orchesellidae</taxon>
        <taxon>Orchesellinae</taxon>
        <taxon>Orchesella</taxon>
    </lineage>
</organism>
<protein>
    <recommendedName>
        <fullName evidence="4">Odorant receptor</fullName>
    </recommendedName>
</protein>
<keyword evidence="1" id="KW-0812">Transmembrane</keyword>
<evidence type="ECO:0000313" key="3">
    <source>
        <dbReference type="Proteomes" id="UP001642540"/>
    </source>
</evidence>
<name>A0ABP1S1P5_9HEXA</name>
<evidence type="ECO:0000313" key="2">
    <source>
        <dbReference type="EMBL" id="CAL8141041.1"/>
    </source>
</evidence>
<keyword evidence="1" id="KW-0472">Membrane</keyword>